<keyword evidence="9" id="KW-1185">Reference proteome</keyword>
<dbReference type="PANTHER" id="PTHR48043:SF23">
    <property type="entry name" value="UDP-GLUCURONOSYLTRANSFERASE"/>
    <property type="match status" value="1"/>
</dbReference>
<evidence type="ECO:0000256" key="4">
    <source>
        <dbReference type="ARBA" id="ARBA00022679"/>
    </source>
</evidence>
<keyword evidence="7" id="KW-0812">Transmembrane</keyword>
<feature type="transmembrane region" description="Helical" evidence="7">
    <location>
        <begin position="112"/>
        <end position="133"/>
    </location>
</feature>
<evidence type="ECO:0000256" key="1">
    <source>
        <dbReference type="ARBA" id="ARBA00009995"/>
    </source>
</evidence>
<gene>
    <name evidence="8" type="ORF">OESDEN_16306</name>
</gene>
<keyword evidence="4" id="KW-0808">Transferase</keyword>
<evidence type="ECO:0000256" key="3">
    <source>
        <dbReference type="ARBA" id="ARBA00022676"/>
    </source>
</evidence>
<keyword evidence="5" id="KW-0732">Signal</keyword>
<dbReference type="Proteomes" id="UP000053660">
    <property type="component" value="Unassembled WGS sequence"/>
</dbReference>
<dbReference type="PANTHER" id="PTHR48043">
    <property type="entry name" value="EG:EG0003.4 PROTEIN-RELATED"/>
    <property type="match status" value="1"/>
</dbReference>
<dbReference type="AlphaFoldDB" id="A0A0B1SJC5"/>
<protein>
    <recommendedName>
        <fullName evidence="2">glucuronosyltransferase</fullName>
        <ecNumber evidence="2">2.4.1.17</ecNumber>
    </recommendedName>
</protein>
<dbReference type="Pfam" id="PF00201">
    <property type="entry name" value="UDPGT"/>
    <property type="match status" value="1"/>
</dbReference>
<reference evidence="8 9" key="1">
    <citation type="submission" date="2014-03" db="EMBL/GenBank/DDBJ databases">
        <title>Draft genome of the hookworm Oesophagostomum dentatum.</title>
        <authorList>
            <person name="Mitreva M."/>
        </authorList>
    </citation>
    <scope>NUCLEOTIDE SEQUENCE [LARGE SCALE GENOMIC DNA]</scope>
    <source>
        <strain evidence="8 9">OD-Hann</strain>
    </source>
</reference>
<evidence type="ECO:0000256" key="6">
    <source>
        <dbReference type="ARBA" id="ARBA00047475"/>
    </source>
</evidence>
<keyword evidence="7" id="KW-1133">Transmembrane helix</keyword>
<sequence>MWTMKPGPVGLVEIVKAMSDAFTSQCEVVINDDELMKRLREENLTLALLRPSAFAVSVSSSYARNAKRLSEMLANQPISPKELFLRHSEFVARFGRLPNLDPYGRQLSFVQYYLLDIVLVVVTVLAVVVYVSFRVLRRCFSIVSAKSKKD</sequence>
<proteinExistence type="inferred from homology"/>
<evidence type="ECO:0000256" key="2">
    <source>
        <dbReference type="ARBA" id="ARBA00012544"/>
    </source>
</evidence>
<name>A0A0B1SJC5_OESDE</name>
<dbReference type="InterPro" id="IPR002213">
    <property type="entry name" value="UDP_glucos_trans"/>
</dbReference>
<keyword evidence="3" id="KW-0328">Glycosyltransferase</keyword>
<comment type="catalytic activity">
    <reaction evidence="6">
        <text>glucuronate acceptor + UDP-alpha-D-glucuronate = acceptor beta-D-glucuronoside + UDP + H(+)</text>
        <dbReference type="Rhea" id="RHEA:21032"/>
        <dbReference type="ChEBI" id="CHEBI:15378"/>
        <dbReference type="ChEBI" id="CHEBI:58052"/>
        <dbReference type="ChEBI" id="CHEBI:58223"/>
        <dbReference type="ChEBI" id="CHEBI:132367"/>
        <dbReference type="ChEBI" id="CHEBI:132368"/>
        <dbReference type="EC" id="2.4.1.17"/>
    </reaction>
</comment>
<dbReference type="GO" id="GO:0015020">
    <property type="term" value="F:glucuronosyltransferase activity"/>
    <property type="evidence" value="ECO:0007669"/>
    <property type="project" value="UniProtKB-EC"/>
</dbReference>
<keyword evidence="7" id="KW-0472">Membrane</keyword>
<dbReference type="OrthoDB" id="5835829at2759"/>
<comment type="similarity">
    <text evidence="1">Belongs to the UDP-glycosyltransferase family.</text>
</comment>
<evidence type="ECO:0000313" key="9">
    <source>
        <dbReference type="Proteomes" id="UP000053660"/>
    </source>
</evidence>
<accession>A0A0B1SJC5</accession>
<evidence type="ECO:0000256" key="7">
    <source>
        <dbReference type="SAM" id="Phobius"/>
    </source>
</evidence>
<organism evidence="8 9">
    <name type="scientific">Oesophagostomum dentatum</name>
    <name type="common">Nodular worm</name>
    <dbReference type="NCBI Taxonomy" id="61180"/>
    <lineage>
        <taxon>Eukaryota</taxon>
        <taxon>Metazoa</taxon>
        <taxon>Ecdysozoa</taxon>
        <taxon>Nematoda</taxon>
        <taxon>Chromadorea</taxon>
        <taxon>Rhabditida</taxon>
        <taxon>Rhabditina</taxon>
        <taxon>Rhabditomorpha</taxon>
        <taxon>Strongyloidea</taxon>
        <taxon>Strongylidae</taxon>
        <taxon>Oesophagostomum</taxon>
    </lineage>
</organism>
<dbReference type="EC" id="2.4.1.17" evidence="2"/>
<evidence type="ECO:0000256" key="5">
    <source>
        <dbReference type="ARBA" id="ARBA00022729"/>
    </source>
</evidence>
<evidence type="ECO:0000313" key="8">
    <source>
        <dbReference type="EMBL" id="KHJ83986.1"/>
    </source>
</evidence>
<dbReference type="InterPro" id="IPR050271">
    <property type="entry name" value="UDP-glycosyltransferase"/>
</dbReference>
<dbReference type="EMBL" id="KN570728">
    <property type="protein sequence ID" value="KHJ83986.1"/>
    <property type="molecule type" value="Genomic_DNA"/>
</dbReference>